<organism evidence="2 3">
    <name type="scientific">Acetatifactor muris</name>
    <dbReference type="NCBI Taxonomy" id="879566"/>
    <lineage>
        <taxon>Bacteria</taxon>
        <taxon>Bacillati</taxon>
        <taxon>Bacillota</taxon>
        <taxon>Clostridia</taxon>
        <taxon>Lachnospirales</taxon>
        <taxon>Lachnospiraceae</taxon>
        <taxon>Acetatifactor</taxon>
    </lineage>
</organism>
<dbReference type="Proteomes" id="UP000236311">
    <property type="component" value="Unassembled WGS sequence"/>
</dbReference>
<sequence length="194" mass="21973">MREGGRNVSQVRIENGIIMFYGNKAGRVEDGCAVVDPMFKGEEISRFLERQRHIREVRWMDGMFDRLMAGGQEGTAAQGLKNVRVWQLKPDVDVYMKFIGYEETCRKFGPPDQENYHAVYDGAAETNDLEALYMKFGNDGSALPAGYRGHSLSMSDVLELYDSTGSSFYYVDRTGFQEMEFAAPQQAQGQTMQL</sequence>
<evidence type="ECO:0000313" key="2">
    <source>
        <dbReference type="EMBL" id="SOY31878.1"/>
    </source>
</evidence>
<dbReference type="InterPro" id="IPR025923">
    <property type="entry name" value="YodL-like_dom"/>
</dbReference>
<feature type="domain" description="YodL-like" evidence="1">
    <location>
        <begin position="82"/>
        <end position="181"/>
    </location>
</feature>
<evidence type="ECO:0000313" key="3">
    <source>
        <dbReference type="Proteomes" id="UP000236311"/>
    </source>
</evidence>
<proteinExistence type="predicted"/>
<name>A0A2K4ZN30_9FIRM</name>
<accession>A0A2K4ZN30</accession>
<dbReference type="AlphaFoldDB" id="A0A2K4ZN30"/>
<protein>
    <recommendedName>
        <fullName evidence="1">YodL-like domain-containing protein</fullName>
    </recommendedName>
</protein>
<gene>
    <name evidence="2" type="ORF">AMURIS_04627</name>
</gene>
<keyword evidence="3" id="KW-1185">Reference proteome</keyword>
<dbReference type="Pfam" id="PF14191">
    <property type="entry name" value="YodL"/>
    <property type="match status" value="1"/>
</dbReference>
<dbReference type="EMBL" id="OFSM01000033">
    <property type="protein sequence ID" value="SOY31878.1"/>
    <property type="molecule type" value="Genomic_DNA"/>
</dbReference>
<evidence type="ECO:0000259" key="1">
    <source>
        <dbReference type="Pfam" id="PF14191"/>
    </source>
</evidence>
<reference evidence="2 3" key="1">
    <citation type="submission" date="2018-01" db="EMBL/GenBank/DDBJ databases">
        <authorList>
            <person name="Gaut B.S."/>
            <person name="Morton B.R."/>
            <person name="Clegg M.T."/>
            <person name="Duvall M.R."/>
        </authorList>
    </citation>
    <scope>NUCLEOTIDE SEQUENCE [LARGE SCALE GENOMIC DNA]</scope>
    <source>
        <strain evidence="2">GP69</strain>
    </source>
</reference>